<dbReference type="Proteomes" id="UP001152795">
    <property type="component" value="Unassembled WGS sequence"/>
</dbReference>
<accession>A0A7D9I3T1</accession>
<dbReference type="OrthoDB" id="6250723at2759"/>
<feature type="region of interest" description="Disordered" evidence="1">
    <location>
        <begin position="1"/>
        <end position="21"/>
    </location>
</feature>
<protein>
    <submittedName>
        <fullName evidence="2">Uncharacterized protein</fullName>
    </submittedName>
</protein>
<feature type="compositionally biased region" description="Low complexity" evidence="1">
    <location>
        <begin position="83"/>
        <end position="97"/>
    </location>
</feature>
<reference evidence="2" key="1">
    <citation type="submission" date="2020-04" db="EMBL/GenBank/DDBJ databases">
        <authorList>
            <person name="Alioto T."/>
            <person name="Alioto T."/>
            <person name="Gomez Garrido J."/>
        </authorList>
    </citation>
    <scope>NUCLEOTIDE SEQUENCE</scope>
    <source>
        <strain evidence="2">A484AB</strain>
    </source>
</reference>
<organism evidence="2 3">
    <name type="scientific">Paramuricea clavata</name>
    <name type="common">Red gorgonian</name>
    <name type="synonym">Violescent sea-whip</name>
    <dbReference type="NCBI Taxonomy" id="317549"/>
    <lineage>
        <taxon>Eukaryota</taxon>
        <taxon>Metazoa</taxon>
        <taxon>Cnidaria</taxon>
        <taxon>Anthozoa</taxon>
        <taxon>Octocorallia</taxon>
        <taxon>Malacalcyonacea</taxon>
        <taxon>Plexauridae</taxon>
        <taxon>Paramuricea</taxon>
    </lineage>
</organism>
<proteinExistence type="predicted"/>
<dbReference type="EMBL" id="CACRXK020002972">
    <property type="protein sequence ID" value="CAB3996896.1"/>
    <property type="molecule type" value="Genomic_DNA"/>
</dbReference>
<evidence type="ECO:0000313" key="2">
    <source>
        <dbReference type="EMBL" id="CAB3996896.1"/>
    </source>
</evidence>
<name>A0A7D9I3T1_PARCT</name>
<feature type="region of interest" description="Disordered" evidence="1">
    <location>
        <begin position="214"/>
        <end position="233"/>
    </location>
</feature>
<feature type="region of interest" description="Disordered" evidence="1">
    <location>
        <begin position="68"/>
        <end position="120"/>
    </location>
</feature>
<feature type="compositionally biased region" description="Polar residues" evidence="1">
    <location>
        <begin position="69"/>
        <end position="81"/>
    </location>
</feature>
<dbReference type="AlphaFoldDB" id="A0A7D9I3T1"/>
<evidence type="ECO:0000256" key="1">
    <source>
        <dbReference type="SAM" id="MobiDB-lite"/>
    </source>
</evidence>
<gene>
    <name evidence="2" type="ORF">PACLA_8A028579</name>
</gene>
<keyword evidence="3" id="KW-1185">Reference proteome</keyword>
<evidence type="ECO:0000313" key="3">
    <source>
        <dbReference type="Proteomes" id="UP001152795"/>
    </source>
</evidence>
<feature type="compositionally biased region" description="Polar residues" evidence="1">
    <location>
        <begin position="214"/>
        <end position="224"/>
    </location>
</feature>
<comment type="caution">
    <text evidence="2">The sequence shown here is derived from an EMBL/GenBank/DDBJ whole genome shotgun (WGS) entry which is preliminary data.</text>
</comment>
<sequence length="336" mass="35766">MSAQPTTSAVAEGEASTSKTGMSLEEKIGMAKKFDREMKDYAKATVKEFLGIYGYEEDVDINMDESETNKVNETSQAAEKQTGTEPSTTTVSTMTNTYEVEKGTGNDRPVSSVSISSSTTNGNADMTRFCITMSIPRPDSLEGYTTLRFWNCIMCSTAFVGTKPEIIQRVHHPQLFTYQPEWLSHAGICNRCQKTLTMQAPKITIYAISETPQNHHGATSSIPGTSVPGVSAPGPPMPGVSIAGGSVPGPSIPHVLGTFVPGTYMTGTSVPVVMCNALPGQCNCAHGGHNYVPGVSHLAYQGINVPVVTKTEANPASTEAGHIANVTQYIPMTCTQ</sequence>